<accession>A0A1H8MRN0</accession>
<dbReference type="Pfam" id="PF09346">
    <property type="entry name" value="SMI1_KNR4"/>
    <property type="match status" value="1"/>
</dbReference>
<sequence length="166" mass="19349">MKNLLKEISKLAIPEDRWNLLTQQQIKNEWLGGLPVAENEIKIAEDRLGVRFPDDYRRFLLIANGFSAPNDIEPGFEAIDKVDFLKTIDPFLIEVWNETGLDESADLARAIVVAGIDQEQYFLLVPPSTTAIEWKYWKFANWIPGRESFDDLKKYFEHVLDFMREN</sequence>
<dbReference type="STRING" id="551995.SAMN05192574_10645"/>
<dbReference type="Proteomes" id="UP000198942">
    <property type="component" value="Unassembled WGS sequence"/>
</dbReference>
<name>A0A1H8MRN0_9SPHI</name>
<protein>
    <submittedName>
        <fullName evidence="2">SMI1-KNR4 cell-wall</fullName>
    </submittedName>
</protein>
<evidence type="ECO:0000313" key="3">
    <source>
        <dbReference type="Proteomes" id="UP000198942"/>
    </source>
</evidence>
<dbReference type="InterPro" id="IPR037883">
    <property type="entry name" value="Knr4/Smi1-like_sf"/>
</dbReference>
<dbReference type="OrthoDB" id="646254at2"/>
<gene>
    <name evidence="2" type="ORF">SAMN05192574_10645</name>
</gene>
<dbReference type="Gene3D" id="3.40.1580.10">
    <property type="entry name" value="SMI1/KNR4-like"/>
    <property type="match status" value="1"/>
</dbReference>
<dbReference type="RefSeq" id="WP_091212768.1">
    <property type="nucleotide sequence ID" value="NZ_FOCL01000006.1"/>
</dbReference>
<organism evidence="2 3">
    <name type="scientific">Mucilaginibacter gossypiicola</name>
    <dbReference type="NCBI Taxonomy" id="551995"/>
    <lineage>
        <taxon>Bacteria</taxon>
        <taxon>Pseudomonadati</taxon>
        <taxon>Bacteroidota</taxon>
        <taxon>Sphingobacteriia</taxon>
        <taxon>Sphingobacteriales</taxon>
        <taxon>Sphingobacteriaceae</taxon>
        <taxon>Mucilaginibacter</taxon>
    </lineage>
</organism>
<keyword evidence="3" id="KW-1185">Reference proteome</keyword>
<proteinExistence type="predicted"/>
<evidence type="ECO:0000259" key="1">
    <source>
        <dbReference type="SMART" id="SM00860"/>
    </source>
</evidence>
<dbReference type="AlphaFoldDB" id="A0A1H8MRN0"/>
<dbReference type="SMART" id="SM00860">
    <property type="entry name" value="SMI1_KNR4"/>
    <property type="match status" value="1"/>
</dbReference>
<reference evidence="3" key="1">
    <citation type="submission" date="2016-10" db="EMBL/GenBank/DDBJ databases">
        <authorList>
            <person name="Varghese N."/>
            <person name="Submissions S."/>
        </authorList>
    </citation>
    <scope>NUCLEOTIDE SEQUENCE [LARGE SCALE GENOMIC DNA]</scope>
    <source>
        <strain evidence="3">Gh-48</strain>
    </source>
</reference>
<evidence type="ECO:0000313" key="2">
    <source>
        <dbReference type="EMBL" id="SEO19910.1"/>
    </source>
</evidence>
<dbReference type="SUPFAM" id="SSF160631">
    <property type="entry name" value="SMI1/KNR4-like"/>
    <property type="match status" value="1"/>
</dbReference>
<dbReference type="InterPro" id="IPR018958">
    <property type="entry name" value="Knr4/Smi1-like_dom"/>
</dbReference>
<feature type="domain" description="Knr4/Smi1-like" evidence="1">
    <location>
        <begin position="35"/>
        <end position="165"/>
    </location>
</feature>
<dbReference type="EMBL" id="FOCL01000006">
    <property type="protein sequence ID" value="SEO19910.1"/>
    <property type="molecule type" value="Genomic_DNA"/>
</dbReference>